<feature type="transmembrane region" description="Helical" evidence="1">
    <location>
        <begin position="28"/>
        <end position="48"/>
    </location>
</feature>
<dbReference type="AlphaFoldDB" id="A0A816MAA9"/>
<feature type="transmembrane region" description="Helical" evidence="1">
    <location>
        <begin position="60"/>
        <end position="81"/>
    </location>
</feature>
<reference evidence="2" key="1">
    <citation type="submission" date="2021-02" db="EMBL/GenBank/DDBJ databases">
        <authorList>
            <person name="Nowell W R."/>
        </authorList>
    </citation>
    <scope>NUCLEOTIDE SEQUENCE</scope>
</reference>
<evidence type="ECO:0000256" key="1">
    <source>
        <dbReference type="SAM" id="Phobius"/>
    </source>
</evidence>
<dbReference type="EMBL" id="CAJNRF010000714">
    <property type="protein sequence ID" value="CAF1976884.1"/>
    <property type="molecule type" value="Genomic_DNA"/>
</dbReference>
<keyword evidence="1" id="KW-1133">Transmembrane helix</keyword>
<accession>A0A816MAA9</accession>
<evidence type="ECO:0000313" key="3">
    <source>
        <dbReference type="Proteomes" id="UP000663856"/>
    </source>
</evidence>
<dbReference type="Proteomes" id="UP000663856">
    <property type="component" value="Unassembled WGS sequence"/>
</dbReference>
<keyword evidence="1" id="KW-0472">Membrane</keyword>
<protein>
    <submittedName>
        <fullName evidence="2">Uncharacterized protein</fullName>
    </submittedName>
</protein>
<comment type="caution">
    <text evidence="2">The sequence shown here is derived from an EMBL/GenBank/DDBJ whole genome shotgun (WGS) entry which is preliminary data.</text>
</comment>
<gene>
    <name evidence="2" type="ORF">WKI299_LOCUS3586</name>
</gene>
<organism evidence="2 3">
    <name type="scientific">Rotaria magnacalcarata</name>
    <dbReference type="NCBI Taxonomy" id="392030"/>
    <lineage>
        <taxon>Eukaryota</taxon>
        <taxon>Metazoa</taxon>
        <taxon>Spiralia</taxon>
        <taxon>Gnathifera</taxon>
        <taxon>Rotifera</taxon>
        <taxon>Eurotatoria</taxon>
        <taxon>Bdelloidea</taxon>
        <taxon>Philodinida</taxon>
        <taxon>Philodinidae</taxon>
        <taxon>Rotaria</taxon>
    </lineage>
</organism>
<proteinExistence type="predicted"/>
<sequence>MHIKDIPSPPSSKSDVQNREWYSVWSRFHPLIVIPYWSVISVLMIIILKSLVCLKDTQNGAVLVWTYVMIIAVLFTLLLVITRAFEYLLDVFLIFYDNNNRNSTGTQSRGSSFLVFVKSFSQSLNQWCFSKRNNDYGQNQDHFLENVV</sequence>
<keyword evidence="1" id="KW-0812">Transmembrane</keyword>
<evidence type="ECO:0000313" key="2">
    <source>
        <dbReference type="EMBL" id="CAF1976884.1"/>
    </source>
</evidence>
<name>A0A816MAA9_9BILA</name>